<protein>
    <submittedName>
        <fullName evidence="1">Uncharacterized protein</fullName>
    </submittedName>
</protein>
<keyword evidence="2" id="KW-1185">Reference proteome</keyword>
<name>A0A6H0X3F9_9CAUD</name>
<organism evidence="1 2">
    <name type="scientific">Klebsiella phage LASTA</name>
    <dbReference type="NCBI Taxonomy" id="2723758"/>
    <lineage>
        <taxon>Viruses</taxon>
        <taxon>Duplodnaviria</taxon>
        <taxon>Heunggongvirae</taxon>
        <taxon>Uroviricota</taxon>
        <taxon>Caudoviricetes</taxon>
        <taxon>Lastavirus</taxon>
        <taxon>Lastavirus lasta</taxon>
    </lineage>
</organism>
<evidence type="ECO:0000313" key="2">
    <source>
        <dbReference type="Proteomes" id="UP000502929"/>
    </source>
</evidence>
<dbReference type="Proteomes" id="UP000502929">
    <property type="component" value="Segment"/>
</dbReference>
<accession>A0A6H0X3F9</accession>
<proteinExistence type="predicted"/>
<gene>
    <name evidence="1" type="ORF">24149LASTA_00058</name>
</gene>
<sequence>MVEHFKKGQMVPKRLGVVFTHKKNQSNVTFGCDVEVDGRMVRATSPTERGVICINGYKGRRRGNGTFQRVNYAFVGFQIDPNNSHAGAALEVKS</sequence>
<dbReference type="EMBL" id="MT251347">
    <property type="protein sequence ID" value="QIW86685.1"/>
    <property type="molecule type" value="Genomic_DNA"/>
</dbReference>
<evidence type="ECO:0000313" key="1">
    <source>
        <dbReference type="EMBL" id="QIW86685.1"/>
    </source>
</evidence>
<reference evidence="1 2" key="1">
    <citation type="submission" date="2020-03" db="EMBL/GenBank/DDBJ databases">
        <authorList>
            <person name="Kojic M."/>
            <person name="Vukotic G."/>
        </authorList>
    </citation>
    <scope>NUCLEOTIDE SEQUENCE [LARGE SCALE GENOMIC DNA]</scope>
</reference>